<organism evidence="1 2">
    <name type="scientific">Panagrolaimus sp. JU765</name>
    <dbReference type="NCBI Taxonomy" id="591449"/>
    <lineage>
        <taxon>Eukaryota</taxon>
        <taxon>Metazoa</taxon>
        <taxon>Ecdysozoa</taxon>
        <taxon>Nematoda</taxon>
        <taxon>Chromadorea</taxon>
        <taxon>Rhabditida</taxon>
        <taxon>Tylenchina</taxon>
        <taxon>Panagrolaimomorpha</taxon>
        <taxon>Panagrolaimoidea</taxon>
        <taxon>Panagrolaimidae</taxon>
        <taxon>Panagrolaimus</taxon>
    </lineage>
</organism>
<dbReference type="Proteomes" id="UP000887576">
    <property type="component" value="Unplaced"/>
</dbReference>
<evidence type="ECO:0000313" key="1">
    <source>
        <dbReference type="Proteomes" id="UP000887576"/>
    </source>
</evidence>
<dbReference type="WBParaSite" id="JU765_v2.g16503.t1">
    <property type="protein sequence ID" value="JU765_v2.g16503.t1"/>
    <property type="gene ID" value="JU765_v2.g16503"/>
</dbReference>
<proteinExistence type="predicted"/>
<sequence>MSPLIFVIRFSFGVDYARIVRLLAAILFIASFVSGFQVKAEDYSEEKRIPNPGDFLPKRISFSEWVNSTSKSSNARFFDHSSLAEGEVLLFRTKKNKNRAIPVMRSSPSGVASKFSDALTFKEWLRRTSPGEKAIRITVRSTDVVRPVLQHLYAARQDFTTPVIVHANTFSSKQSSEKPVDPIIFIENVQKLLPESTVSLGWTPSSDYAAVNRLDWSKTFKLMSNPSVERSCFCQNGGCNT</sequence>
<accession>A0AC34QHK8</accession>
<name>A0AC34QHK8_9BILA</name>
<evidence type="ECO:0000313" key="2">
    <source>
        <dbReference type="WBParaSite" id="JU765_v2.g16503.t1"/>
    </source>
</evidence>
<protein>
    <submittedName>
        <fullName evidence="2">Uncharacterized protein</fullName>
    </submittedName>
</protein>
<reference evidence="2" key="1">
    <citation type="submission" date="2022-11" db="UniProtKB">
        <authorList>
            <consortium name="WormBaseParasite"/>
        </authorList>
    </citation>
    <scope>IDENTIFICATION</scope>
</reference>